<proteinExistence type="predicted"/>
<accession>A0A1S6HWT6</accession>
<gene>
    <name evidence="1" type="ORF">Sps_04880</name>
</gene>
<reference evidence="1 2" key="1">
    <citation type="submission" date="2016-03" db="EMBL/GenBank/DDBJ databases">
        <title>Complete genome sequence of Shewanella psychrophila WP2, a deep sea bacterium isolated from west Pacific sediment.</title>
        <authorList>
            <person name="Xu G."/>
            <person name="Jian H."/>
        </authorList>
    </citation>
    <scope>NUCLEOTIDE SEQUENCE [LARGE SCALE GENOMIC DNA]</scope>
    <source>
        <strain evidence="1 2">WP2</strain>
    </source>
</reference>
<protein>
    <submittedName>
        <fullName evidence="1">Abi-like protein</fullName>
    </submittedName>
</protein>
<dbReference type="EMBL" id="CP014782">
    <property type="protein sequence ID" value="AQS39961.1"/>
    <property type="molecule type" value="Genomic_DNA"/>
</dbReference>
<name>A0A1S6HWT6_9GAMM</name>
<organism evidence="1 2">
    <name type="scientific">Shewanella psychrophila</name>
    <dbReference type="NCBI Taxonomy" id="225848"/>
    <lineage>
        <taxon>Bacteria</taxon>
        <taxon>Pseudomonadati</taxon>
        <taxon>Pseudomonadota</taxon>
        <taxon>Gammaproteobacteria</taxon>
        <taxon>Alteromonadales</taxon>
        <taxon>Shewanellaceae</taxon>
        <taxon>Shewanella</taxon>
    </lineage>
</organism>
<dbReference type="Proteomes" id="UP000189545">
    <property type="component" value="Chromosome"/>
</dbReference>
<keyword evidence="2" id="KW-1185">Reference proteome</keyword>
<evidence type="ECO:0000313" key="1">
    <source>
        <dbReference type="EMBL" id="AQS39961.1"/>
    </source>
</evidence>
<dbReference type="KEGG" id="spsw:Sps_04880"/>
<sequence length="216" mass="25251">MPYQAIEQTLSISRFATYRNAVVNHTGNDCVRTALSLYEWNAKLAAGFFVPLHIYEVTLRNAISDAISQRYGADWPTNDFFLNSLTDKNKRAITSLYREHGYQGVGKLLPEVKLFFWEEMFTRRHDGRIWKPYINNIFPNAAHLTVQQIRMQLKDACFIIRKLRNRIAHHEPIFNQTSLTDVYPLISTTVAMRCNETHKWLNQLETVNELFANRVI</sequence>
<dbReference type="RefSeq" id="WP_077754814.1">
    <property type="nucleotide sequence ID" value="NZ_CP014782.1"/>
</dbReference>
<evidence type="ECO:0000313" key="2">
    <source>
        <dbReference type="Proteomes" id="UP000189545"/>
    </source>
</evidence>
<dbReference type="OrthoDB" id="9813050at2"/>
<dbReference type="AlphaFoldDB" id="A0A1S6HWT6"/>
<dbReference type="STRING" id="225848.Sps_04880"/>